<reference evidence="11 12" key="1">
    <citation type="submission" date="2019-06" db="EMBL/GenBank/DDBJ databases">
        <title>Whole genome sequence for Cellvibrionaceae sp. R142.</title>
        <authorList>
            <person name="Wang G."/>
        </authorList>
    </citation>
    <scope>NUCLEOTIDE SEQUENCE [LARGE SCALE GENOMIC DNA]</scope>
    <source>
        <strain evidence="11 12">R142</strain>
    </source>
</reference>
<dbReference type="InterPro" id="IPR048279">
    <property type="entry name" value="MdtK-like"/>
</dbReference>
<feature type="transmembrane region" description="Helical" evidence="10">
    <location>
        <begin position="201"/>
        <end position="222"/>
    </location>
</feature>
<evidence type="ECO:0000313" key="11">
    <source>
        <dbReference type="EMBL" id="TQV80116.1"/>
    </source>
</evidence>
<organism evidence="11 12">
    <name type="scientific">Exilibacterium tricleocarpae</name>
    <dbReference type="NCBI Taxonomy" id="2591008"/>
    <lineage>
        <taxon>Bacteria</taxon>
        <taxon>Pseudomonadati</taxon>
        <taxon>Pseudomonadota</taxon>
        <taxon>Gammaproteobacteria</taxon>
        <taxon>Cellvibrionales</taxon>
        <taxon>Cellvibrionaceae</taxon>
        <taxon>Exilibacterium</taxon>
    </lineage>
</organism>
<evidence type="ECO:0000256" key="1">
    <source>
        <dbReference type="ARBA" id="ARBA00004429"/>
    </source>
</evidence>
<feature type="transmembrane region" description="Helical" evidence="10">
    <location>
        <begin position="90"/>
        <end position="112"/>
    </location>
</feature>
<proteinExistence type="predicted"/>
<dbReference type="GO" id="GO:0042910">
    <property type="term" value="F:xenobiotic transmembrane transporter activity"/>
    <property type="evidence" value="ECO:0007669"/>
    <property type="project" value="InterPro"/>
</dbReference>
<gene>
    <name evidence="11" type="ORF">FKG94_10635</name>
</gene>
<dbReference type="Pfam" id="PF01554">
    <property type="entry name" value="MatE"/>
    <property type="match status" value="2"/>
</dbReference>
<name>A0A545TSC3_9GAMM</name>
<keyword evidence="6 10" id="KW-1133">Transmembrane helix</keyword>
<feature type="transmembrane region" description="Helical" evidence="10">
    <location>
        <begin position="359"/>
        <end position="382"/>
    </location>
</feature>
<dbReference type="GO" id="GO:0005886">
    <property type="term" value="C:plasma membrane"/>
    <property type="evidence" value="ECO:0007669"/>
    <property type="project" value="UniProtKB-SubCell"/>
</dbReference>
<feature type="transmembrane region" description="Helical" evidence="10">
    <location>
        <begin position="243"/>
        <end position="264"/>
    </location>
</feature>
<feature type="transmembrane region" description="Helical" evidence="10">
    <location>
        <begin position="57"/>
        <end position="78"/>
    </location>
</feature>
<dbReference type="PANTHER" id="PTHR43298">
    <property type="entry name" value="MULTIDRUG RESISTANCE PROTEIN NORM-RELATED"/>
    <property type="match status" value="1"/>
</dbReference>
<feature type="transmembrane region" description="Helical" evidence="10">
    <location>
        <begin position="276"/>
        <end position="299"/>
    </location>
</feature>
<dbReference type="Proteomes" id="UP000319732">
    <property type="component" value="Unassembled WGS sequence"/>
</dbReference>
<dbReference type="InterPro" id="IPR002528">
    <property type="entry name" value="MATE_fam"/>
</dbReference>
<comment type="caution">
    <text evidence="11">The sequence shown here is derived from an EMBL/GenBank/DDBJ whole genome shotgun (WGS) entry which is preliminary data.</text>
</comment>
<keyword evidence="5 10" id="KW-0812">Transmembrane</keyword>
<dbReference type="InterPro" id="IPR050222">
    <property type="entry name" value="MATE_MdtK"/>
</dbReference>
<dbReference type="GO" id="GO:0015297">
    <property type="term" value="F:antiporter activity"/>
    <property type="evidence" value="ECO:0007669"/>
    <property type="project" value="UniProtKB-KW"/>
</dbReference>
<dbReference type="GO" id="GO:0006811">
    <property type="term" value="P:monoatomic ion transport"/>
    <property type="evidence" value="ECO:0007669"/>
    <property type="project" value="UniProtKB-KW"/>
</dbReference>
<keyword evidence="12" id="KW-1185">Reference proteome</keyword>
<evidence type="ECO:0000256" key="5">
    <source>
        <dbReference type="ARBA" id="ARBA00022692"/>
    </source>
</evidence>
<comment type="subcellular location">
    <subcellularLocation>
        <location evidence="1">Cell inner membrane</location>
        <topology evidence="1">Multi-pass membrane protein</topology>
    </subcellularLocation>
</comment>
<sequence length="460" mass="49087">MFKNVDRRLLHQCWALAWPVSLQSILVAILGMVDVMMVGHLGDVAVASVGLGSRAQFVLLILLNSLAIGSSVLAAQLIGARQPAKVRQMVVLMGAVSLVLALPLVLAALVYAGVVVSWASNDAAVIATGARYLHITLPSIVPVCFILIFEGTLRGMGQVKLPLVFGVVAIALNILLNYWLINGGLGVEPLGVAGAAWATNIARVFHLFLLAGFLWWVRHLCWPGRQALLRRYSGREWSRVYRLVVPMALNFGVWSAGAFVYHLIYGQLGTRALATISMLAPIEGAVLSAFVGLASACAVMVGQRLGANEFEQAFTYAKNFTLAAPVLGAVIGLLMVLGRDLILLPYGDLPAQTQAQAKSVLVIIAAGAWLKVISVMLSLGVLRAGGDNRYCLFTDLVGMWLVGLPAAWFAAAAGFALPWVVVASYAEDLAKVLLFGARARGRRWMRNLVADGPRAAGTPD</sequence>
<keyword evidence="2" id="KW-0813">Transport</keyword>
<feature type="transmembrane region" description="Helical" evidence="10">
    <location>
        <begin position="132"/>
        <end position="149"/>
    </location>
</feature>
<dbReference type="RefSeq" id="WP_142904215.1">
    <property type="nucleotide sequence ID" value="NZ_ML660092.1"/>
</dbReference>
<protein>
    <recommendedName>
        <fullName evidence="9">Multidrug-efflux transporter</fullName>
    </recommendedName>
</protein>
<keyword evidence="7" id="KW-0406">Ion transport</keyword>
<dbReference type="EMBL" id="VHSG01000010">
    <property type="protein sequence ID" value="TQV80116.1"/>
    <property type="molecule type" value="Genomic_DNA"/>
</dbReference>
<evidence type="ECO:0000256" key="7">
    <source>
        <dbReference type="ARBA" id="ARBA00023065"/>
    </source>
</evidence>
<feature type="transmembrane region" description="Helical" evidence="10">
    <location>
        <begin position="161"/>
        <end position="181"/>
    </location>
</feature>
<accession>A0A545TSC3</accession>
<dbReference type="PANTHER" id="PTHR43298:SF2">
    <property type="entry name" value="FMN_FAD EXPORTER YEEO-RELATED"/>
    <property type="match status" value="1"/>
</dbReference>
<keyword evidence="8 10" id="KW-0472">Membrane</keyword>
<keyword evidence="3" id="KW-0050">Antiport</keyword>
<feature type="transmembrane region" description="Helical" evidence="10">
    <location>
        <begin position="12"/>
        <end position="37"/>
    </location>
</feature>
<dbReference type="AlphaFoldDB" id="A0A545TSC3"/>
<dbReference type="NCBIfam" id="TIGR00797">
    <property type="entry name" value="matE"/>
    <property type="match status" value="1"/>
</dbReference>
<evidence type="ECO:0000256" key="6">
    <source>
        <dbReference type="ARBA" id="ARBA00022989"/>
    </source>
</evidence>
<keyword evidence="4" id="KW-1003">Cell membrane</keyword>
<evidence type="ECO:0000256" key="2">
    <source>
        <dbReference type="ARBA" id="ARBA00022448"/>
    </source>
</evidence>
<dbReference type="PIRSF" id="PIRSF006603">
    <property type="entry name" value="DinF"/>
    <property type="match status" value="1"/>
</dbReference>
<feature type="transmembrane region" description="Helical" evidence="10">
    <location>
        <begin position="320"/>
        <end position="339"/>
    </location>
</feature>
<dbReference type="OrthoDB" id="9780160at2"/>
<evidence type="ECO:0000256" key="4">
    <source>
        <dbReference type="ARBA" id="ARBA00022475"/>
    </source>
</evidence>
<evidence type="ECO:0000256" key="9">
    <source>
        <dbReference type="ARBA" id="ARBA00031636"/>
    </source>
</evidence>
<evidence type="ECO:0000313" key="12">
    <source>
        <dbReference type="Proteomes" id="UP000319732"/>
    </source>
</evidence>
<evidence type="ECO:0000256" key="3">
    <source>
        <dbReference type="ARBA" id="ARBA00022449"/>
    </source>
</evidence>
<evidence type="ECO:0000256" key="10">
    <source>
        <dbReference type="SAM" id="Phobius"/>
    </source>
</evidence>
<evidence type="ECO:0000256" key="8">
    <source>
        <dbReference type="ARBA" id="ARBA00023136"/>
    </source>
</evidence>